<evidence type="ECO:0000313" key="3">
    <source>
        <dbReference type="Proteomes" id="UP000271974"/>
    </source>
</evidence>
<feature type="compositionally biased region" description="Basic residues" evidence="1">
    <location>
        <begin position="150"/>
        <end position="160"/>
    </location>
</feature>
<evidence type="ECO:0000256" key="1">
    <source>
        <dbReference type="SAM" id="MobiDB-lite"/>
    </source>
</evidence>
<feature type="region of interest" description="Disordered" evidence="1">
    <location>
        <begin position="137"/>
        <end position="160"/>
    </location>
</feature>
<dbReference type="OrthoDB" id="10059790at2759"/>
<reference evidence="2 3" key="1">
    <citation type="submission" date="2019-01" db="EMBL/GenBank/DDBJ databases">
        <title>A draft genome assembly of the solar-powered sea slug Elysia chlorotica.</title>
        <authorList>
            <person name="Cai H."/>
            <person name="Li Q."/>
            <person name="Fang X."/>
            <person name="Li J."/>
            <person name="Curtis N.E."/>
            <person name="Altenburger A."/>
            <person name="Shibata T."/>
            <person name="Feng M."/>
            <person name="Maeda T."/>
            <person name="Schwartz J.A."/>
            <person name="Shigenobu S."/>
            <person name="Lundholm N."/>
            <person name="Nishiyama T."/>
            <person name="Yang H."/>
            <person name="Hasebe M."/>
            <person name="Li S."/>
            <person name="Pierce S.K."/>
            <person name="Wang J."/>
        </authorList>
    </citation>
    <scope>NUCLEOTIDE SEQUENCE [LARGE SCALE GENOMIC DNA]</scope>
    <source>
        <strain evidence="2">EC2010</strain>
        <tissue evidence="2">Whole organism of an adult</tissue>
    </source>
</reference>
<comment type="caution">
    <text evidence="2">The sequence shown here is derived from an EMBL/GenBank/DDBJ whole genome shotgun (WGS) entry which is preliminary data.</text>
</comment>
<keyword evidence="3" id="KW-1185">Reference proteome</keyword>
<protein>
    <submittedName>
        <fullName evidence="2">Uncharacterized protein</fullName>
    </submittedName>
</protein>
<proteinExistence type="predicted"/>
<name>A0A433SN31_ELYCH</name>
<gene>
    <name evidence="2" type="ORF">EGW08_021592</name>
</gene>
<accession>A0A433SN31</accession>
<dbReference type="Proteomes" id="UP000271974">
    <property type="component" value="Unassembled WGS sequence"/>
</dbReference>
<sequence length="205" mass="24293">MTINILQCGPKWFRYHISLVFEMARGFSVIQLAVVLDRECNRQDSNLDYLRRKPMFYPRATARPIRRIKWIDHDREDHSRALENTIDEDKLDPKRNETKAGVVCEAGLWRRTEHTPTDIQIKKRKWGWIGHTLRKPPTDITRQSLERNPQGKRKNGRPKQIWRRRMEAEIRSAGRTWTELKRDAQNRVRWRGVALALCSSGDPEA</sequence>
<evidence type="ECO:0000313" key="2">
    <source>
        <dbReference type="EMBL" id="RUS70643.1"/>
    </source>
</evidence>
<organism evidence="2 3">
    <name type="scientific">Elysia chlorotica</name>
    <name type="common">Eastern emerald elysia</name>
    <name type="synonym">Sea slug</name>
    <dbReference type="NCBI Taxonomy" id="188477"/>
    <lineage>
        <taxon>Eukaryota</taxon>
        <taxon>Metazoa</taxon>
        <taxon>Spiralia</taxon>
        <taxon>Lophotrochozoa</taxon>
        <taxon>Mollusca</taxon>
        <taxon>Gastropoda</taxon>
        <taxon>Heterobranchia</taxon>
        <taxon>Euthyneura</taxon>
        <taxon>Panpulmonata</taxon>
        <taxon>Sacoglossa</taxon>
        <taxon>Placobranchoidea</taxon>
        <taxon>Plakobranchidae</taxon>
        <taxon>Elysia</taxon>
    </lineage>
</organism>
<dbReference type="EMBL" id="RQTK01001361">
    <property type="protein sequence ID" value="RUS70643.1"/>
    <property type="molecule type" value="Genomic_DNA"/>
</dbReference>
<dbReference type="AlphaFoldDB" id="A0A433SN31"/>